<dbReference type="RefSeq" id="XP_007674565.1">
    <property type="nucleotide sequence ID" value="XM_007676375.1"/>
</dbReference>
<dbReference type="Proteomes" id="UP000011761">
    <property type="component" value="Unassembled WGS sequence"/>
</dbReference>
<dbReference type="EMBL" id="KB445553">
    <property type="protein sequence ID" value="EMC97971.1"/>
    <property type="molecule type" value="Genomic_DNA"/>
</dbReference>
<keyword evidence="3" id="KW-1185">Reference proteome</keyword>
<dbReference type="GeneID" id="19115829"/>
<accession>M2MMQ4</accession>
<feature type="non-terminal residue" evidence="2">
    <location>
        <position position="1"/>
    </location>
</feature>
<dbReference type="Pfam" id="PF07000">
    <property type="entry name" value="DUF1308"/>
    <property type="match status" value="1"/>
</dbReference>
<dbReference type="PANTHER" id="PTHR13379">
    <property type="entry name" value="UNCHARACTERIZED DUF1308"/>
    <property type="match status" value="1"/>
</dbReference>
<dbReference type="InterPro" id="IPR010733">
    <property type="entry name" value="DUF1308"/>
</dbReference>
<dbReference type="OrthoDB" id="441890at2759"/>
<evidence type="ECO:0000313" key="3">
    <source>
        <dbReference type="Proteomes" id="UP000011761"/>
    </source>
</evidence>
<dbReference type="OMA" id="VCDTARS"/>
<proteinExistence type="predicted"/>
<evidence type="ECO:0000313" key="2">
    <source>
        <dbReference type="EMBL" id="EMC97971.1"/>
    </source>
</evidence>
<dbReference type="AlphaFoldDB" id="M2MMQ4"/>
<dbReference type="STRING" id="717646.M2MMQ4"/>
<organism evidence="2 3">
    <name type="scientific">Baudoinia panamericana (strain UAMH 10762)</name>
    <name type="common">Angels' share fungus</name>
    <name type="synonym">Baudoinia compniacensis (strain UAMH 10762)</name>
    <dbReference type="NCBI Taxonomy" id="717646"/>
    <lineage>
        <taxon>Eukaryota</taxon>
        <taxon>Fungi</taxon>
        <taxon>Dikarya</taxon>
        <taxon>Ascomycota</taxon>
        <taxon>Pezizomycotina</taxon>
        <taxon>Dothideomycetes</taxon>
        <taxon>Dothideomycetidae</taxon>
        <taxon>Mycosphaerellales</taxon>
        <taxon>Teratosphaeriaceae</taxon>
        <taxon>Baudoinia</taxon>
    </lineage>
</organism>
<dbReference type="eggNOG" id="KOG4529">
    <property type="taxonomic scope" value="Eukaryota"/>
</dbReference>
<protein>
    <recommendedName>
        <fullName evidence="1">DUF1308 domain-containing protein</fullName>
    </recommendedName>
</protein>
<feature type="non-terminal residue" evidence="2">
    <location>
        <position position="443"/>
    </location>
</feature>
<dbReference type="KEGG" id="bcom:BAUCODRAFT_59588"/>
<dbReference type="HOGENOM" id="CLU_033444_1_0_1"/>
<sequence>VELGHFRGTIQSELSMLQRLRTKPENASTHHIARSSNLPFLETLWNTAKLSRDVVAMQKRVFTSPMLKSRSQGLRHARNERVELDKPATKDSMVLVDAIVNGGRTWIKVSLVTNSRLLFDLAKQGWDSGGSDYEGCDENGSVRADDGADGYDVPLLKTAKQLTKAAKCFRVRTKLPQVHLVLPRIISGQTPEVDAILDDCRATGAVLICGARTESVPNIDKAVLTMARDPIDDFSNVLNIDCTILLAIVSEFSHAKVSKEPWFHRGLRRQVEIEDNENLLPSLLYPALGSHELVCTEEAAKRMREIVDTIGTPSERARTAILLGDHSSKSQAELVTEMQEWSAYQVPIGLQLPIRIVDQNEGGCQAALPQYAQGVSSNMTAINRSVFLYGWATGCTTITSNRAVMKQIENDMDALEDLDESSWPSIHVWLCPTARSLVGKEKR</sequence>
<dbReference type="PANTHER" id="PTHR13379:SF0">
    <property type="entry name" value="UPF0415 PROTEIN C7ORF25"/>
    <property type="match status" value="1"/>
</dbReference>
<feature type="domain" description="DUF1308" evidence="1">
    <location>
        <begin position="238"/>
        <end position="323"/>
    </location>
</feature>
<gene>
    <name evidence="2" type="ORF">BAUCODRAFT_59588</name>
</gene>
<name>M2MMQ4_BAUPA</name>
<evidence type="ECO:0000259" key="1">
    <source>
        <dbReference type="Pfam" id="PF07000"/>
    </source>
</evidence>
<reference evidence="2 3" key="1">
    <citation type="journal article" date="2012" name="PLoS Pathog.">
        <title>Diverse lifestyles and strategies of plant pathogenesis encoded in the genomes of eighteen Dothideomycetes fungi.</title>
        <authorList>
            <person name="Ohm R.A."/>
            <person name="Feau N."/>
            <person name="Henrissat B."/>
            <person name="Schoch C.L."/>
            <person name="Horwitz B.A."/>
            <person name="Barry K.W."/>
            <person name="Condon B.J."/>
            <person name="Copeland A.C."/>
            <person name="Dhillon B."/>
            <person name="Glaser F."/>
            <person name="Hesse C.N."/>
            <person name="Kosti I."/>
            <person name="LaButti K."/>
            <person name="Lindquist E.A."/>
            <person name="Lucas S."/>
            <person name="Salamov A.A."/>
            <person name="Bradshaw R.E."/>
            <person name="Ciuffetti L."/>
            <person name="Hamelin R.C."/>
            <person name="Kema G.H.J."/>
            <person name="Lawrence C."/>
            <person name="Scott J.A."/>
            <person name="Spatafora J.W."/>
            <person name="Turgeon B.G."/>
            <person name="de Wit P.J.G.M."/>
            <person name="Zhong S."/>
            <person name="Goodwin S.B."/>
            <person name="Grigoriev I.V."/>
        </authorList>
    </citation>
    <scope>NUCLEOTIDE SEQUENCE [LARGE SCALE GENOMIC DNA]</scope>
    <source>
        <strain evidence="2 3">UAMH 10762</strain>
    </source>
</reference>